<reference evidence="4 5" key="1">
    <citation type="submission" date="2020-05" db="EMBL/GenBank/DDBJ databases">
        <title>MicrobeNet Type strains.</title>
        <authorList>
            <person name="Nicholson A.C."/>
        </authorList>
    </citation>
    <scope>NUCLEOTIDE SEQUENCE [LARGE SCALE GENOMIC DNA]</scope>
    <source>
        <strain evidence="4 5">JCM 3224</strain>
    </source>
</reference>
<dbReference type="AlphaFoldDB" id="A0A849C7T9"/>
<dbReference type="Proteomes" id="UP000586827">
    <property type="component" value="Unassembled WGS sequence"/>
</dbReference>
<dbReference type="SUPFAM" id="SSF51735">
    <property type="entry name" value="NAD(P)-binding Rossmann-fold domains"/>
    <property type="match status" value="1"/>
</dbReference>
<dbReference type="EMBL" id="JABELX010000011">
    <property type="protein sequence ID" value="NNH73808.1"/>
    <property type="molecule type" value="Genomic_DNA"/>
</dbReference>
<dbReference type="CDD" id="cd12166">
    <property type="entry name" value="2-Hacid_dh_7"/>
    <property type="match status" value="1"/>
</dbReference>
<comment type="caution">
    <text evidence="4">The sequence shown here is derived from an EMBL/GenBank/DDBJ whole genome shotgun (WGS) entry which is preliminary data.</text>
</comment>
<protein>
    <submittedName>
        <fullName evidence="4">2-hydroxyacid dehydrogenase</fullName>
    </submittedName>
</protein>
<dbReference type="PANTHER" id="PTHR43333:SF1">
    <property type="entry name" value="D-ISOMER SPECIFIC 2-HYDROXYACID DEHYDROGENASE NAD-BINDING DOMAIN-CONTAINING PROTEIN"/>
    <property type="match status" value="1"/>
</dbReference>
<keyword evidence="5" id="KW-1185">Reference proteome</keyword>
<dbReference type="Pfam" id="PF02826">
    <property type="entry name" value="2-Hacid_dh_C"/>
    <property type="match status" value="1"/>
</dbReference>
<evidence type="ECO:0000313" key="5">
    <source>
        <dbReference type="Proteomes" id="UP000586827"/>
    </source>
</evidence>
<dbReference type="SUPFAM" id="SSF52283">
    <property type="entry name" value="Formate/glycerate dehydrogenase catalytic domain-like"/>
    <property type="match status" value="1"/>
</dbReference>
<evidence type="ECO:0000256" key="1">
    <source>
        <dbReference type="ARBA" id="ARBA00023002"/>
    </source>
</evidence>
<proteinExistence type="predicted"/>
<dbReference type="InterPro" id="IPR036291">
    <property type="entry name" value="NAD(P)-bd_dom_sf"/>
</dbReference>
<organism evidence="4 5">
    <name type="scientific">Nocardia uniformis</name>
    <dbReference type="NCBI Taxonomy" id="53432"/>
    <lineage>
        <taxon>Bacteria</taxon>
        <taxon>Bacillati</taxon>
        <taxon>Actinomycetota</taxon>
        <taxon>Actinomycetes</taxon>
        <taxon>Mycobacteriales</taxon>
        <taxon>Nocardiaceae</taxon>
        <taxon>Nocardia</taxon>
    </lineage>
</organism>
<dbReference type="GO" id="GO:0016616">
    <property type="term" value="F:oxidoreductase activity, acting on the CH-OH group of donors, NAD or NADP as acceptor"/>
    <property type="evidence" value="ECO:0007669"/>
    <property type="project" value="UniProtKB-ARBA"/>
</dbReference>
<feature type="domain" description="D-isomer specific 2-hydroxyacid dehydrogenase NAD-binding" evidence="3">
    <location>
        <begin position="102"/>
        <end position="268"/>
    </location>
</feature>
<dbReference type="PROSITE" id="PS00671">
    <property type="entry name" value="D_2_HYDROXYACID_DH_3"/>
    <property type="match status" value="1"/>
</dbReference>
<evidence type="ECO:0000313" key="4">
    <source>
        <dbReference type="EMBL" id="NNH73808.1"/>
    </source>
</evidence>
<sequence>MHVLVPHADAAQHMGGVPEGVELIFWPGTEELPAGFERAEVFVPPWWAKQRAAREMARMPKLQLVQTLGAGYDWIIGGLPPGVLLANASGVNARPVAEWVLGGILNTVRGFPGFYRDQLEARWDQRMAGELGGSRAVVLGYGQVGQRVAALLRAFDVDVAVVASASRPGVFGPADVVDLLRAADIVVVAVPLNTETTAMVDERFLARMRDGSILVNVARGAVVDTDALVAELKVDRIRAVLDVTDPEPLPTDHELWRMPGVIITPHVASVVPSFLPSSYRRIRAQLVRMLNGDEPENVVAR</sequence>
<accession>A0A849C7T9</accession>
<evidence type="ECO:0000259" key="3">
    <source>
        <dbReference type="Pfam" id="PF02826"/>
    </source>
</evidence>
<dbReference type="PANTHER" id="PTHR43333">
    <property type="entry name" value="2-HACID_DH_C DOMAIN-CONTAINING PROTEIN"/>
    <property type="match status" value="1"/>
</dbReference>
<dbReference type="InterPro" id="IPR006140">
    <property type="entry name" value="D-isomer_DH_NAD-bd"/>
</dbReference>
<dbReference type="InterPro" id="IPR029753">
    <property type="entry name" value="D-isomer_DH_CS"/>
</dbReference>
<name>A0A849C7T9_9NOCA</name>
<keyword evidence="2" id="KW-0520">NAD</keyword>
<dbReference type="GO" id="GO:0051287">
    <property type="term" value="F:NAD binding"/>
    <property type="evidence" value="ECO:0007669"/>
    <property type="project" value="InterPro"/>
</dbReference>
<gene>
    <name evidence="4" type="ORF">HLB23_28815</name>
</gene>
<evidence type="ECO:0000256" key="2">
    <source>
        <dbReference type="ARBA" id="ARBA00023027"/>
    </source>
</evidence>
<dbReference type="RefSeq" id="WP_067521857.1">
    <property type="nucleotide sequence ID" value="NZ_JABELX010000011.1"/>
</dbReference>
<dbReference type="Gene3D" id="3.40.50.720">
    <property type="entry name" value="NAD(P)-binding Rossmann-like Domain"/>
    <property type="match status" value="2"/>
</dbReference>
<keyword evidence="1" id="KW-0560">Oxidoreductase</keyword>